<protein>
    <recommendedName>
        <fullName evidence="8">Nephrocystin-3</fullName>
    </recommendedName>
</protein>
<dbReference type="PROSITE" id="PS50005">
    <property type="entry name" value="TPR"/>
    <property type="match status" value="6"/>
</dbReference>
<dbReference type="SUPFAM" id="SSF48452">
    <property type="entry name" value="TPR-like"/>
    <property type="match status" value="3"/>
</dbReference>
<evidence type="ECO:0000256" key="11">
    <source>
        <dbReference type="SAM" id="MobiDB-lite"/>
    </source>
</evidence>
<keyword evidence="2" id="KW-0879">Wnt signaling pathway</keyword>
<evidence type="ECO:0000256" key="2">
    <source>
        <dbReference type="ARBA" id="ARBA00022687"/>
    </source>
</evidence>
<feature type="compositionally biased region" description="Polar residues" evidence="11">
    <location>
        <begin position="1312"/>
        <end position="1329"/>
    </location>
</feature>
<comment type="caution">
    <text evidence="16">The sequence shown here is derived from an EMBL/GenBank/DDBJ whole genome shotgun (WGS) entry which is preliminary data.</text>
</comment>
<proteinExistence type="predicted"/>
<dbReference type="InterPro" id="IPR056884">
    <property type="entry name" value="NPHP3-like_N"/>
</dbReference>
<evidence type="ECO:0000313" key="17">
    <source>
        <dbReference type="Proteomes" id="UP001519460"/>
    </source>
</evidence>
<feature type="coiled-coil region" evidence="10">
    <location>
        <begin position="157"/>
        <end position="184"/>
    </location>
</feature>
<keyword evidence="17" id="KW-1185">Reference proteome</keyword>
<evidence type="ECO:0000256" key="5">
    <source>
        <dbReference type="ARBA" id="ARBA00023054"/>
    </source>
</evidence>
<keyword evidence="4 9" id="KW-0802">TPR repeat</keyword>
<dbReference type="GO" id="GO:0016055">
    <property type="term" value="P:Wnt signaling pathway"/>
    <property type="evidence" value="ECO:0007669"/>
    <property type="project" value="UniProtKB-KW"/>
</dbReference>
<keyword evidence="3" id="KW-0677">Repeat</keyword>
<organism evidence="16 17">
    <name type="scientific">Batillaria attramentaria</name>
    <dbReference type="NCBI Taxonomy" id="370345"/>
    <lineage>
        <taxon>Eukaryota</taxon>
        <taxon>Metazoa</taxon>
        <taxon>Spiralia</taxon>
        <taxon>Lophotrochozoa</taxon>
        <taxon>Mollusca</taxon>
        <taxon>Gastropoda</taxon>
        <taxon>Caenogastropoda</taxon>
        <taxon>Sorbeoconcha</taxon>
        <taxon>Cerithioidea</taxon>
        <taxon>Batillariidae</taxon>
        <taxon>Batillaria</taxon>
    </lineage>
</organism>
<dbReference type="Pfam" id="PF13424">
    <property type="entry name" value="TPR_12"/>
    <property type="match status" value="2"/>
</dbReference>
<dbReference type="InterPro" id="IPR056883">
    <property type="entry name" value="NPHP3_hel"/>
</dbReference>
<evidence type="ECO:0000259" key="12">
    <source>
        <dbReference type="Pfam" id="PF24883"/>
    </source>
</evidence>
<comment type="subcellular location">
    <subcellularLocation>
        <location evidence="1">Cell projection</location>
        <location evidence="1">Cilium</location>
    </subcellularLocation>
</comment>
<evidence type="ECO:0000256" key="7">
    <source>
        <dbReference type="ARBA" id="ARBA00023273"/>
    </source>
</evidence>
<dbReference type="Pfam" id="PF24885">
    <property type="entry name" value="TPR_NPHP3"/>
    <property type="match status" value="1"/>
</dbReference>
<dbReference type="Gene3D" id="1.25.40.10">
    <property type="entry name" value="Tetratricopeptide repeat domain"/>
    <property type="match status" value="3"/>
</dbReference>
<feature type="repeat" description="TPR" evidence="9">
    <location>
        <begin position="1143"/>
        <end position="1176"/>
    </location>
</feature>
<feature type="repeat" description="TPR" evidence="9">
    <location>
        <begin position="1227"/>
        <end position="1260"/>
    </location>
</feature>
<evidence type="ECO:0000259" key="14">
    <source>
        <dbReference type="Pfam" id="PF24885"/>
    </source>
</evidence>
<evidence type="ECO:0000256" key="3">
    <source>
        <dbReference type="ARBA" id="ARBA00022737"/>
    </source>
</evidence>
<keyword evidence="6" id="KW-0969">Cilium</keyword>
<feature type="coiled-coil region" evidence="10">
    <location>
        <begin position="83"/>
        <end position="124"/>
    </location>
</feature>
<keyword evidence="7" id="KW-0966">Cell projection</keyword>
<dbReference type="Gene3D" id="3.40.50.300">
    <property type="entry name" value="P-loop containing nucleotide triphosphate hydrolases"/>
    <property type="match status" value="1"/>
</dbReference>
<dbReference type="SUPFAM" id="SSF52540">
    <property type="entry name" value="P-loop containing nucleoside triphosphate hydrolases"/>
    <property type="match status" value="1"/>
</dbReference>
<accession>A0ABD0KBY1</accession>
<dbReference type="InterPro" id="IPR011990">
    <property type="entry name" value="TPR-like_helical_dom_sf"/>
</dbReference>
<dbReference type="Pfam" id="PF13374">
    <property type="entry name" value="TPR_10"/>
    <property type="match status" value="1"/>
</dbReference>
<keyword evidence="5 10" id="KW-0175">Coiled coil</keyword>
<evidence type="ECO:0000313" key="16">
    <source>
        <dbReference type="EMBL" id="KAK7484644.1"/>
    </source>
</evidence>
<name>A0ABD0KBY1_9CAEN</name>
<dbReference type="Proteomes" id="UP001519460">
    <property type="component" value="Unassembled WGS sequence"/>
</dbReference>
<dbReference type="GO" id="GO:0005929">
    <property type="term" value="C:cilium"/>
    <property type="evidence" value="ECO:0007669"/>
    <property type="project" value="UniProtKB-SubCell"/>
</dbReference>
<feature type="domain" description="Nephrocystin 3 helical" evidence="13">
    <location>
        <begin position="656"/>
        <end position="811"/>
    </location>
</feature>
<evidence type="ECO:0000256" key="1">
    <source>
        <dbReference type="ARBA" id="ARBA00004138"/>
    </source>
</evidence>
<dbReference type="SMART" id="SM00028">
    <property type="entry name" value="TPR"/>
    <property type="match status" value="8"/>
</dbReference>
<evidence type="ECO:0000259" key="13">
    <source>
        <dbReference type="Pfam" id="PF24884"/>
    </source>
</evidence>
<reference evidence="16 17" key="1">
    <citation type="journal article" date="2023" name="Sci. Data">
        <title>Genome assembly of the Korean intertidal mud-creeper Batillaria attramentaria.</title>
        <authorList>
            <person name="Patra A.K."/>
            <person name="Ho P.T."/>
            <person name="Jun S."/>
            <person name="Lee S.J."/>
            <person name="Kim Y."/>
            <person name="Won Y.J."/>
        </authorList>
    </citation>
    <scope>NUCLEOTIDE SEQUENCE [LARGE SCALE GENOMIC DNA]</scope>
    <source>
        <strain evidence="16">Wonlab-2016</strain>
    </source>
</reference>
<dbReference type="Pfam" id="PF24883">
    <property type="entry name" value="NPHP3_N"/>
    <property type="match status" value="1"/>
</dbReference>
<feature type="region of interest" description="Disordered" evidence="11">
    <location>
        <begin position="1"/>
        <end position="22"/>
    </location>
</feature>
<gene>
    <name evidence="16" type="ORF">BaRGS_00024052</name>
</gene>
<dbReference type="Pfam" id="PF25022">
    <property type="entry name" value="NPHP3"/>
    <property type="match status" value="1"/>
</dbReference>
<feature type="region of interest" description="Disordered" evidence="11">
    <location>
        <begin position="1302"/>
        <end position="1329"/>
    </location>
</feature>
<evidence type="ECO:0000259" key="15">
    <source>
        <dbReference type="Pfam" id="PF25022"/>
    </source>
</evidence>
<feature type="domain" description="Nephrocystin-3 alpha-beta" evidence="15">
    <location>
        <begin position="273"/>
        <end position="434"/>
    </location>
</feature>
<dbReference type="EMBL" id="JACVVK020000206">
    <property type="protein sequence ID" value="KAK7484644.1"/>
    <property type="molecule type" value="Genomic_DNA"/>
</dbReference>
<evidence type="ECO:0000256" key="10">
    <source>
        <dbReference type="SAM" id="Coils"/>
    </source>
</evidence>
<dbReference type="Pfam" id="PF24884">
    <property type="entry name" value="NPHP3_hel"/>
    <property type="match status" value="1"/>
</dbReference>
<feature type="domain" description="Nephrocystin 3-like N-terminal" evidence="12">
    <location>
        <begin position="507"/>
        <end position="619"/>
    </location>
</feature>
<dbReference type="InterPro" id="IPR027417">
    <property type="entry name" value="P-loop_NTPase"/>
</dbReference>
<evidence type="ECO:0000256" key="9">
    <source>
        <dbReference type="PROSITE-ProRule" id="PRU00339"/>
    </source>
</evidence>
<feature type="repeat" description="TPR" evidence="9">
    <location>
        <begin position="923"/>
        <end position="956"/>
    </location>
</feature>
<feature type="repeat" description="TPR" evidence="9">
    <location>
        <begin position="1185"/>
        <end position="1218"/>
    </location>
</feature>
<dbReference type="InterPro" id="IPR019734">
    <property type="entry name" value="TPR_rpt"/>
</dbReference>
<evidence type="ECO:0000256" key="8">
    <source>
        <dbReference type="ARBA" id="ARBA00040387"/>
    </source>
</evidence>
<feature type="repeat" description="TPR" evidence="9">
    <location>
        <begin position="1269"/>
        <end position="1302"/>
    </location>
</feature>
<evidence type="ECO:0000256" key="6">
    <source>
        <dbReference type="ARBA" id="ARBA00023069"/>
    </source>
</evidence>
<dbReference type="PANTHER" id="PTHR45641">
    <property type="entry name" value="TETRATRICOPEPTIDE REPEAT PROTEIN (AFU_ORTHOLOGUE AFUA_6G03870)"/>
    <property type="match status" value="1"/>
</dbReference>
<feature type="domain" description="Nephrocystin-3 TPR-repeats region" evidence="14">
    <location>
        <begin position="827"/>
        <end position="1049"/>
    </location>
</feature>
<dbReference type="PANTHER" id="PTHR45641:SF19">
    <property type="entry name" value="NEPHROCYSTIN-3"/>
    <property type="match status" value="1"/>
</dbReference>
<dbReference type="InterPro" id="IPR056885">
    <property type="entry name" value="TPR_NPHP3"/>
</dbReference>
<feature type="repeat" description="TPR" evidence="9">
    <location>
        <begin position="1101"/>
        <end position="1134"/>
    </location>
</feature>
<dbReference type="InterPro" id="IPR056886">
    <property type="entry name" value="NPHP3_ab_dom"/>
</dbReference>
<sequence length="1329" mass="149071">MGAGGSFMRSHDDDDILGSDLDGNGHGVIKRIPIEMKPRGKLGLRSVGSLGRKPKGGSLRSALSVDLENPEVERIKKDFEMYRLNKENDIANMQKKEQKLETENKRLRAELLALQKTCTRMRAERDAALEAEQEAVARAAAFENDRDKVQRQFKLFRETKEGEIQNLLRTKREVENRLSKLMHGLAEDIDTASRSGLVDLGNANPGDWWTALESEPSLGSTAQLHQPAFLRGPEFVSTLMEMEGPFTNVTKEDWCTALANMVHIIPSIPEYAISSTLRIYVTATKDLSAEMDILIKDYLMKLRTLCCSEGRDLVVIHLPCIQDKQQTDVLQRVRRREIEMASLFLCLLGDTVHRYMNYEIKHGHLDNPGKRPSVFCFMDSRRPSQAGLLSETQELRSKIRESGNAKIVNGLSSATRTMEILYSEVEKIVKAELGVEAREASSGEDMGFGEGLEAGMVCGGAVWDQHCDYQQLEALNHAVHASCELGFEKLYERLTAHVAAAGPVPPLLVSGSPGSGRSLLLSRWIQLQQEKSSSTLVLYHFVDSQASISADPIIMIRRLTAQLMQHVSTPPALTCDPVRLVEEFPRWLEKVSAKSPGGVILVLDSVDRFPQADVHLKWLLDPLPVDARVIVSVSEGTCPQAWRSWPTVSLGCLGTKNVRELLRAELAMLDAWLDAESESRILTHCRTLPTSCPLYVMLLARHIASVSRQDTGRHLSYLLNSTDSHTLCACILELLESQLDAPDCKGQLQTILRYLCASRCGMHENELLELVPGLSRAHLCVIFDSLVMHLIVKYQGGLLTFAHQQAQEAVHEFCLAQTDSPSLVSIRQELIEFFSRNLQPGQVTSRVSEELPWLIKQQSKKETLHSCVLNLCIFQHMYAKGRCAELISYWQYIGADKASMADAYFSATKKMEEECQVALPRVADMYEILGRFLKDLGLLSQALPALQRALELRETAVDPDHPIVARSLHQLAGLHAQWGKFATAELLYRQALDIFEDAFGSDHHLVAKELDSLAVLYQKQDKHDAADPLKKRALSIKKKIRTPRGPSQDAEWKLEMLSNFVTDSDSDTYSLLQAHHKIDPLQRRALQLEELAMGPDSADLARTLNELGVLYYLQNNVETAESFFKRSLEMRESVLGPDHPDIAQSLNNLAALYNDRKQFDKAEPLYERALKIRTKHSSPDSPGVAAIIKHLAMLYKKQGKLDKAEPLYIQAVEIREKAFGPHHPSAATALVSLAVLYSQQNKHSEAEPLYERALKIYEDSFGPNHPRVAETLRNLAVLKYEQKDYETAARYYKRATDIKEHEASYPPKGLSRRSSSGDTNSTVKNLMQV</sequence>
<evidence type="ECO:0000256" key="4">
    <source>
        <dbReference type="ARBA" id="ARBA00022803"/>
    </source>
</evidence>